<evidence type="ECO:0000313" key="1">
    <source>
        <dbReference type="EMBL" id="GAA0861650.1"/>
    </source>
</evidence>
<accession>A0ABN1LXQ6</accession>
<comment type="caution">
    <text evidence="1">The sequence shown here is derived from an EMBL/GenBank/DDBJ whole genome shotgun (WGS) entry which is preliminary data.</text>
</comment>
<keyword evidence="2" id="KW-1185">Reference proteome</keyword>
<proteinExistence type="predicted"/>
<sequence>MYLPNKITNVLAKIDKSYEIKYTNGKITSIYINEKDIKIEASSKGYCLNLKGGPIFLNDLKSLEPLLIKMGVIKSKKAKNKEVKNIKDNLVELFLQKKNTFSVEYVDSKAISIKMYNPNLSIKKTGVGYAMIVNNESISIDNVNSLKKLLIKMNLVEKEKSSNKKSKDNILFEQLTMNLDEVQN</sequence>
<dbReference type="EMBL" id="BAAACP010000002">
    <property type="protein sequence ID" value="GAA0861650.1"/>
    <property type="molecule type" value="Genomic_DNA"/>
</dbReference>
<dbReference type="RefSeq" id="WP_346041554.1">
    <property type="nucleotide sequence ID" value="NZ_BAAACP010000002.1"/>
</dbReference>
<dbReference type="Proteomes" id="UP001400965">
    <property type="component" value="Unassembled WGS sequence"/>
</dbReference>
<reference evidence="1 2" key="1">
    <citation type="journal article" date="2019" name="Int. J. Syst. Evol. Microbiol.">
        <title>The Global Catalogue of Microorganisms (GCM) 10K type strain sequencing project: providing services to taxonomists for standard genome sequencing and annotation.</title>
        <authorList>
            <consortium name="The Broad Institute Genomics Platform"/>
            <consortium name="The Broad Institute Genome Sequencing Center for Infectious Disease"/>
            <person name="Wu L."/>
            <person name="Ma J."/>
        </authorList>
    </citation>
    <scope>NUCLEOTIDE SEQUENCE [LARGE SCALE GENOMIC DNA]</scope>
    <source>
        <strain evidence="1 2">JCM 6486</strain>
    </source>
</reference>
<name>A0ABN1LXQ6_9FIRM</name>
<gene>
    <name evidence="1" type="ORF">GCM10008917_03830</name>
</gene>
<evidence type="ECO:0000313" key="2">
    <source>
        <dbReference type="Proteomes" id="UP001400965"/>
    </source>
</evidence>
<protein>
    <submittedName>
        <fullName evidence="1">Uncharacterized protein</fullName>
    </submittedName>
</protein>
<organism evidence="1 2">
    <name type="scientific">Paraclostridium tenue</name>
    <dbReference type="NCBI Taxonomy" id="1737"/>
    <lineage>
        <taxon>Bacteria</taxon>
        <taxon>Bacillati</taxon>
        <taxon>Bacillota</taxon>
        <taxon>Clostridia</taxon>
        <taxon>Peptostreptococcales</taxon>
        <taxon>Peptostreptococcaceae</taxon>
        <taxon>Paraclostridium</taxon>
    </lineage>
</organism>